<protein>
    <submittedName>
        <fullName evidence="1">Uncharacterized protein</fullName>
    </submittedName>
</protein>
<gene>
    <name evidence="1" type="ORF">PYK22_01148</name>
</gene>
<keyword evidence="2" id="KW-1185">Reference proteome</keyword>
<evidence type="ECO:0000313" key="2">
    <source>
        <dbReference type="Proteomes" id="UP000031518"/>
    </source>
</evidence>
<dbReference type="AlphaFoldDB" id="A0A0B6WYC7"/>
<dbReference type="EMBL" id="CBXV010000004">
    <property type="protein sequence ID" value="CDM65150.1"/>
    <property type="molecule type" value="Genomic_DNA"/>
</dbReference>
<accession>A0A0B6WYC7</accession>
<sequence length="117" mass="13004">MDDVLEVPTHYPIHLCHGGYGNVLGISSRCCTTHACSNVGVAQHINFIAVLDEFNLAQWNRSQRLLPLFWRTLAEQCLGNDQCKPARAYFIKKRFALGPKLPTLQDGPEGEADLPPS</sequence>
<evidence type="ECO:0000313" key="1">
    <source>
        <dbReference type="EMBL" id="CDM65150.1"/>
    </source>
</evidence>
<organism evidence="1 2">
    <name type="scientific">Pyrinomonas methylaliphatogenes</name>
    <dbReference type="NCBI Taxonomy" id="454194"/>
    <lineage>
        <taxon>Bacteria</taxon>
        <taxon>Pseudomonadati</taxon>
        <taxon>Acidobacteriota</taxon>
        <taxon>Blastocatellia</taxon>
        <taxon>Blastocatellales</taxon>
        <taxon>Pyrinomonadaceae</taxon>
        <taxon>Pyrinomonas</taxon>
    </lineage>
</organism>
<reference evidence="1 2" key="1">
    <citation type="submission" date="2013-12" db="EMBL/GenBank/DDBJ databases">
        <authorList>
            <person name="Stott M."/>
        </authorList>
    </citation>
    <scope>NUCLEOTIDE SEQUENCE [LARGE SCALE GENOMIC DNA]</scope>
    <source>
        <strain evidence="1 2">K22</strain>
    </source>
</reference>
<reference evidence="1 2" key="2">
    <citation type="submission" date="2015-01" db="EMBL/GenBank/DDBJ databases">
        <title>Complete genome sequence of Pyrinomonas methylaliphatogenes type strain K22T.</title>
        <authorList>
            <person name="Lee K.C.Y."/>
            <person name="Power J.F."/>
            <person name="Dunfield P.F."/>
            <person name="Morgan X.C."/>
            <person name="Huttenhower C."/>
            <person name="Stott M.B."/>
        </authorList>
    </citation>
    <scope>NUCLEOTIDE SEQUENCE [LARGE SCALE GENOMIC DNA]</scope>
    <source>
        <strain evidence="1 2">K22</strain>
    </source>
</reference>
<proteinExistence type="predicted"/>
<name>A0A0B6WYC7_9BACT</name>
<dbReference type="Proteomes" id="UP000031518">
    <property type="component" value="Unassembled WGS sequence"/>
</dbReference>